<dbReference type="InterPro" id="IPR017853">
    <property type="entry name" value="GH"/>
</dbReference>
<comment type="caution">
    <text evidence="11">The sequence shown here is derived from an EMBL/GenBank/DDBJ whole genome shotgun (WGS) entry which is preliminary data.</text>
</comment>
<comment type="catalytic activity">
    <reaction evidence="1">
        <text>Hydrolysis of (1-&gt;3)-beta-D-glucosidic linkages in (1-&gt;3)-beta-D-glucans.</text>
        <dbReference type="EC" id="3.2.1.39"/>
    </reaction>
</comment>
<dbReference type="EMBL" id="JAZDWU010000010">
    <property type="protein sequence ID" value="KAK9989919.1"/>
    <property type="molecule type" value="Genomic_DNA"/>
</dbReference>
<name>A0AAW2BVE0_9ROSI</name>
<evidence type="ECO:0000256" key="1">
    <source>
        <dbReference type="ARBA" id="ARBA00000382"/>
    </source>
</evidence>
<evidence type="ECO:0000313" key="11">
    <source>
        <dbReference type="EMBL" id="KAK9989919.1"/>
    </source>
</evidence>
<dbReference type="InterPro" id="IPR000490">
    <property type="entry name" value="Glyco_hydro_17"/>
</dbReference>
<evidence type="ECO:0000256" key="10">
    <source>
        <dbReference type="SAM" id="SignalP"/>
    </source>
</evidence>
<dbReference type="PANTHER" id="PTHR32227">
    <property type="entry name" value="GLUCAN ENDO-1,3-BETA-GLUCOSIDASE BG1-RELATED-RELATED"/>
    <property type="match status" value="1"/>
</dbReference>
<dbReference type="AlphaFoldDB" id="A0AAW2BVE0"/>
<keyword evidence="10" id="KW-0732">Signal</keyword>
<organism evidence="11 12">
    <name type="scientific">Lithocarpus litseifolius</name>
    <dbReference type="NCBI Taxonomy" id="425828"/>
    <lineage>
        <taxon>Eukaryota</taxon>
        <taxon>Viridiplantae</taxon>
        <taxon>Streptophyta</taxon>
        <taxon>Embryophyta</taxon>
        <taxon>Tracheophyta</taxon>
        <taxon>Spermatophyta</taxon>
        <taxon>Magnoliopsida</taxon>
        <taxon>eudicotyledons</taxon>
        <taxon>Gunneridae</taxon>
        <taxon>Pentapetalae</taxon>
        <taxon>rosids</taxon>
        <taxon>fabids</taxon>
        <taxon>Fagales</taxon>
        <taxon>Fagaceae</taxon>
        <taxon>Lithocarpus</taxon>
    </lineage>
</organism>
<dbReference type="EC" id="3.2.1.39" evidence="3"/>
<gene>
    <name evidence="11" type="ORF">SO802_030158</name>
</gene>
<sequence>MKIRTISIFWIAFILSVIAATQSQNQVVHAQIPLDIGVCYGMIGDNQPPPIEVIQLYKQYGISKLRLFDPNPAALEALRGSQIVVTLGIRNEDLPALAASQAAVESWFAINVQPYLNDVVFGYISVGNEVIPGSLGNYVLPVMQFLQNILIARNLPNVKVTTVVPANVLGTSYPPSAGAFTADAFTADASNVMVDILKFLSGQKTPLMINVYPYFAYASDTVSVHLDYAQFTATGIVVQDGALGYSNLFDAIVDAFYSAMERAGVADVNVAVSESGWPSAGNGELTTPSLVATYNKNFIQHILVKNGTPKRPNINIEGFIFAMFNENQKPVGDRAQKFGHDDLFLDVVTYTTLLKGFALCKDLFSLQKIVLEMKSCHNLLIDRTAYTAIVDALLNCDAFKALRLEALLGFTKSMFSPHLLPQVSPDEPIESIMIPFEASRPLHGTLALKKVVMRFLRNPVVPIIDDWGSCIGLLHREDCNEACNINIRVAWANAFSLYKNANI</sequence>
<dbReference type="Proteomes" id="UP001459277">
    <property type="component" value="Unassembled WGS sequence"/>
</dbReference>
<feature type="signal peptide" evidence="10">
    <location>
        <begin position="1"/>
        <end position="23"/>
    </location>
</feature>
<evidence type="ECO:0000256" key="3">
    <source>
        <dbReference type="ARBA" id="ARBA00012780"/>
    </source>
</evidence>
<evidence type="ECO:0000256" key="4">
    <source>
        <dbReference type="ARBA" id="ARBA00022801"/>
    </source>
</evidence>
<dbReference type="FunFam" id="3.20.20.80:FF:000010">
    <property type="entry name" value="glucan endo-1,3-beta-glucosidase, basic"/>
    <property type="match status" value="1"/>
</dbReference>
<evidence type="ECO:0000256" key="8">
    <source>
        <dbReference type="RuleBase" id="RU004335"/>
    </source>
</evidence>
<evidence type="ECO:0000256" key="5">
    <source>
        <dbReference type="ARBA" id="ARBA00023295"/>
    </source>
</evidence>
<evidence type="ECO:0000256" key="2">
    <source>
        <dbReference type="ARBA" id="ARBA00008773"/>
    </source>
</evidence>
<dbReference type="InterPro" id="IPR044965">
    <property type="entry name" value="Glyco_hydro_17_plant"/>
</dbReference>
<dbReference type="Gene3D" id="3.20.20.80">
    <property type="entry name" value="Glycosidases"/>
    <property type="match status" value="1"/>
</dbReference>
<dbReference type="GO" id="GO:0042973">
    <property type="term" value="F:glucan endo-1,3-beta-D-glucosidase activity"/>
    <property type="evidence" value="ECO:0007669"/>
    <property type="project" value="UniProtKB-EC"/>
</dbReference>
<dbReference type="PROSITE" id="PS00587">
    <property type="entry name" value="GLYCOSYL_HYDROL_F17"/>
    <property type="match status" value="1"/>
</dbReference>
<keyword evidence="4 9" id="KW-0378">Hydrolase</keyword>
<evidence type="ECO:0000256" key="9">
    <source>
        <dbReference type="RuleBase" id="RU004336"/>
    </source>
</evidence>
<accession>A0AAW2BVE0</accession>
<dbReference type="GO" id="GO:0005975">
    <property type="term" value="P:carbohydrate metabolic process"/>
    <property type="evidence" value="ECO:0007669"/>
    <property type="project" value="InterPro"/>
</dbReference>
<evidence type="ECO:0000256" key="7">
    <source>
        <dbReference type="ARBA" id="ARBA00033417"/>
    </source>
</evidence>
<protein>
    <recommendedName>
        <fullName evidence="3">glucan endo-1,3-beta-D-glucosidase</fullName>
        <ecNumber evidence="3">3.2.1.39</ecNumber>
    </recommendedName>
    <alternativeName>
        <fullName evidence="6">(1-&gt;3)-beta-glucan endohydrolase</fullName>
    </alternativeName>
    <alternativeName>
        <fullName evidence="7">Beta-1,3-endoglucanase</fullName>
    </alternativeName>
</protein>
<keyword evidence="12" id="KW-1185">Reference proteome</keyword>
<reference evidence="11 12" key="1">
    <citation type="submission" date="2024-01" db="EMBL/GenBank/DDBJ databases">
        <title>A telomere-to-telomere, gap-free genome of sweet tea (Lithocarpus litseifolius).</title>
        <authorList>
            <person name="Zhou J."/>
        </authorList>
    </citation>
    <scope>NUCLEOTIDE SEQUENCE [LARGE SCALE GENOMIC DNA]</scope>
    <source>
        <strain evidence="11">Zhou-2022a</strain>
        <tissue evidence="11">Leaf</tissue>
    </source>
</reference>
<evidence type="ECO:0000256" key="6">
    <source>
        <dbReference type="ARBA" id="ARBA00033335"/>
    </source>
</evidence>
<feature type="chain" id="PRO_5044025142" description="glucan endo-1,3-beta-D-glucosidase" evidence="10">
    <location>
        <begin position="24"/>
        <end position="503"/>
    </location>
</feature>
<dbReference type="SUPFAM" id="SSF51445">
    <property type="entry name" value="(Trans)glycosidases"/>
    <property type="match status" value="1"/>
</dbReference>
<proteinExistence type="inferred from homology"/>
<evidence type="ECO:0000313" key="12">
    <source>
        <dbReference type="Proteomes" id="UP001459277"/>
    </source>
</evidence>
<keyword evidence="5 9" id="KW-0326">Glycosidase</keyword>
<dbReference type="Pfam" id="PF00332">
    <property type="entry name" value="Glyco_hydro_17"/>
    <property type="match status" value="1"/>
</dbReference>
<comment type="similarity">
    <text evidence="2 8">Belongs to the glycosyl hydrolase 17 family.</text>
</comment>